<sequence>MELDWSKLGFSYLETHCHIRYMWRDGRWNEGELVNEPYLNIHIGATALHYGQAAFEGLKVFRGKDGVPRAFRPLENARRLNRSARRSCMAEVPEDLFMDAVRRVVKANMDFVPPYGTGASLYVRPLLIGTGERIGVNAADEYAFIVLVIPVGAYYKGGLQPVRALVMDDYDRAAPHGTGTVKLGGNYGASLLPHKLAHDKGFPIDLYLDAAEHKYIDEFGTSNFIAIDGKGAFVTPMSTSVLPSVTNDGLRTVAKDLGMAVEVRPVLFEEIATFAEIGACGTAVVLTPVNEIVRGDRVIKVGPREGCGPVLQNLYNNYTAIQWGNAPDRYGWLVEI</sequence>
<name>A0AAE3VHD7_9BACT</name>
<comment type="catalytic activity">
    <reaction evidence="11">
        <text>L-valine + 2-oxoglutarate = 3-methyl-2-oxobutanoate + L-glutamate</text>
        <dbReference type="Rhea" id="RHEA:24813"/>
        <dbReference type="ChEBI" id="CHEBI:11851"/>
        <dbReference type="ChEBI" id="CHEBI:16810"/>
        <dbReference type="ChEBI" id="CHEBI:29985"/>
        <dbReference type="ChEBI" id="CHEBI:57762"/>
        <dbReference type="EC" id="2.6.1.42"/>
    </reaction>
</comment>
<dbReference type="CDD" id="cd01557">
    <property type="entry name" value="BCAT_beta_family"/>
    <property type="match status" value="1"/>
</dbReference>
<keyword evidence="8 15" id="KW-0032">Aminotransferase</keyword>
<dbReference type="InterPro" id="IPR001544">
    <property type="entry name" value="Aminotrans_IV"/>
</dbReference>
<organism evidence="15 16">
    <name type="scientific">Oligosphaera ethanolica</name>
    <dbReference type="NCBI Taxonomy" id="760260"/>
    <lineage>
        <taxon>Bacteria</taxon>
        <taxon>Pseudomonadati</taxon>
        <taxon>Lentisphaerota</taxon>
        <taxon>Oligosphaeria</taxon>
        <taxon>Oligosphaerales</taxon>
        <taxon>Oligosphaeraceae</taxon>
        <taxon>Oligosphaera</taxon>
    </lineage>
</organism>
<accession>A0AAE3VHD7</accession>
<evidence type="ECO:0000256" key="10">
    <source>
        <dbReference type="ARBA" id="ARBA00022898"/>
    </source>
</evidence>
<evidence type="ECO:0000313" key="16">
    <source>
        <dbReference type="Proteomes" id="UP001238163"/>
    </source>
</evidence>
<evidence type="ECO:0000256" key="9">
    <source>
        <dbReference type="ARBA" id="ARBA00022679"/>
    </source>
</evidence>
<protein>
    <recommendedName>
        <fullName evidence="7">branched-chain-amino-acid transaminase</fullName>
        <ecNumber evidence="7">2.6.1.42</ecNumber>
    </recommendedName>
</protein>
<feature type="modified residue" description="N6-(pyridoxal phosphate)lysine" evidence="14">
    <location>
        <position position="182"/>
    </location>
</feature>
<dbReference type="SUPFAM" id="SSF56752">
    <property type="entry name" value="D-aminoacid aminotransferase-like PLP-dependent enzymes"/>
    <property type="match status" value="1"/>
</dbReference>
<dbReference type="PANTHER" id="PTHR42825:SF2">
    <property type="entry name" value="BRANCHED-CHAIN-AMINO-ACID AMINOTRANSFERASE 3, CHLOROPLASTIC-RELATED"/>
    <property type="match status" value="1"/>
</dbReference>
<dbReference type="Pfam" id="PF01063">
    <property type="entry name" value="Aminotran_4"/>
    <property type="match status" value="1"/>
</dbReference>
<dbReference type="NCBIfam" id="TIGR01123">
    <property type="entry name" value="ilvE_II"/>
    <property type="match status" value="1"/>
</dbReference>
<evidence type="ECO:0000256" key="11">
    <source>
        <dbReference type="ARBA" id="ARBA00048212"/>
    </source>
</evidence>
<comment type="catalytic activity">
    <reaction evidence="13">
        <text>L-leucine + 2-oxoglutarate = 4-methyl-2-oxopentanoate + L-glutamate</text>
        <dbReference type="Rhea" id="RHEA:18321"/>
        <dbReference type="ChEBI" id="CHEBI:16810"/>
        <dbReference type="ChEBI" id="CHEBI:17865"/>
        <dbReference type="ChEBI" id="CHEBI:29985"/>
        <dbReference type="ChEBI" id="CHEBI:57427"/>
        <dbReference type="EC" id="2.6.1.42"/>
    </reaction>
</comment>
<comment type="function">
    <text evidence="2">Acts on leucine, isoleucine and valine.</text>
</comment>
<dbReference type="Gene3D" id="3.20.10.10">
    <property type="entry name" value="D-amino Acid Aminotransferase, subunit A, domain 2"/>
    <property type="match status" value="1"/>
</dbReference>
<evidence type="ECO:0000256" key="6">
    <source>
        <dbReference type="ARBA" id="ARBA00009320"/>
    </source>
</evidence>
<proteinExistence type="inferred from homology"/>
<dbReference type="NCBIfam" id="NF009897">
    <property type="entry name" value="PRK13357.1"/>
    <property type="match status" value="1"/>
</dbReference>
<keyword evidence="16" id="KW-1185">Reference proteome</keyword>
<reference evidence="15" key="1">
    <citation type="submission" date="2023-07" db="EMBL/GenBank/DDBJ databases">
        <title>Genomic Encyclopedia of Type Strains, Phase IV (KMG-IV): sequencing the most valuable type-strain genomes for metagenomic binning, comparative biology and taxonomic classification.</title>
        <authorList>
            <person name="Goeker M."/>
        </authorList>
    </citation>
    <scope>NUCLEOTIDE SEQUENCE</scope>
    <source>
        <strain evidence="15">DSM 24202</strain>
    </source>
</reference>
<dbReference type="GO" id="GO:0009081">
    <property type="term" value="P:branched-chain amino acid metabolic process"/>
    <property type="evidence" value="ECO:0007669"/>
    <property type="project" value="InterPro"/>
</dbReference>
<dbReference type="PIRSF" id="PIRSF006468">
    <property type="entry name" value="BCAT1"/>
    <property type="match status" value="1"/>
</dbReference>
<evidence type="ECO:0000313" key="15">
    <source>
        <dbReference type="EMBL" id="MDQ0290446.1"/>
    </source>
</evidence>
<evidence type="ECO:0000256" key="13">
    <source>
        <dbReference type="ARBA" id="ARBA00049229"/>
    </source>
</evidence>
<dbReference type="PANTHER" id="PTHR42825">
    <property type="entry name" value="AMINO ACID AMINOTRANSFERASE"/>
    <property type="match status" value="1"/>
</dbReference>
<comment type="catalytic activity">
    <reaction evidence="12">
        <text>L-isoleucine + 2-oxoglutarate = (S)-3-methyl-2-oxopentanoate + L-glutamate</text>
        <dbReference type="Rhea" id="RHEA:24801"/>
        <dbReference type="ChEBI" id="CHEBI:16810"/>
        <dbReference type="ChEBI" id="CHEBI:29985"/>
        <dbReference type="ChEBI" id="CHEBI:35146"/>
        <dbReference type="ChEBI" id="CHEBI:58045"/>
        <dbReference type="EC" id="2.6.1.42"/>
    </reaction>
</comment>
<dbReference type="EC" id="2.6.1.42" evidence="7"/>
<dbReference type="GO" id="GO:0004084">
    <property type="term" value="F:branched-chain-amino-acid transaminase activity"/>
    <property type="evidence" value="ECO:0007669"/>
    <property type="project" value="UniProtKB-EC"/>
</dbReference>
<evidence type="ECO:0000256" key="12">
    <source>
        <dbReference type="ARBA" id="ARBA00048798"/>
    </source>
</evidence>
<comment type="cofactor">
    <cofactor evidence="1">
        <name>pyridoxal 5'-phosphate</name>
        <dbReference type="ChEBI" id="CHEBI:597326"/>
    </cofactor>
</comment>
<keyword evidence="9 15" id="KW-0808">Transferase</keyword>
<comment type="pathway">
    <text evidence="3">Amino-acid biosynthesis; L-isoleucine biosynthesis; L-isoleucine from 2-oxobutanoate: step 4/4.</text>
</comment>
<dbReference type="InterPro" id="IPR043132">
    <property type="entry name" value="BCAT-like_C"/>
</dbReference>
<dbReference type="InterPro" id="IPR033939">
    <property type="entry name" value="BCAT_family"/>
</dbReference>
<dbReference type="Proteomes" id="UP001238163">
    <property type="component" value="Unassembled WGS sequence"/>
</dbReference>
<keyword evidence="10" id="KW-0663">Pyridoxal phosphate</keyword>
<dbReference type="Gene3D" id="3.30.470.10">
    <property type="match status" value="1"/>
</dbReference>
<dbReference type="InterPro" id="IPR043131">
    <property type="entry name" value="BCAT-like_N"/>
</dbReference>
<dbReference type="EMBL" id="JAUSVL010000001">
    <property type="protein sequence ID" value="MDQ0290446.1"/>
    <property type="molecule type" value="Genomic_DNA"/>
</dbReference>
<dbReference type="InterPro" id="IPR036038">
    <property type="entry name" value="Aminotransferase-like"/>
</dbReference>
<dbReference type="AlphaFoldDB" id="A0AAE3VHD7"/>
<comment type="caution">
    <text evidence="15">The sequence shown here is derived from an EMBL/GenBank/DDBJ whole genome shotgun (WGS) entry which is preliminary data.</text>
</comment>
<evidence type="ECO:0000256" key="7">
    <source>
        <dbReference type="ARBA" id="ARBA00013053"/>
    </source>
</evidence>
<evidence type="ECO:0000256" key="3">
    <source>
        <dbReference type="ARBA" id="ARBA00004824"/>
    </source>
</evidence>
<evidence type="ECO:0000256" key="5">
    <source>
        <dbReference type="ARBA" id="ARBA00005072"/>
    </source>
</evidence>
<dbReference type="InterPro" id="IPR005786">
    <property type="entry name" value="B_amino_transII"/>
</dbReference>
<gene>
    <name evidence="15" type="ORF">J3R75_002553</name>
</gene>
<evidence type="ECO:0000256" key="2">
    <source>
        <dbReference type="ARBA" id="ARBA00003109"/>
    </source>
</evidence>
<evidence type="ECO:0000256" key="8">
    <source>
        <dbReference type="ARBA" id="ARBA00022576"/>
    </source>
</evidence>
<comment type="similarity">
    <text evidence="6">Belongs to the class-IV pyridoxal-phosphate-dependent aminotransferase family.</text>
</comment>
<dbReference type="FunFam" id="3.30.470.10:FF:000004">
    <property type="entry name" value="Branched-chain-amino-acid aminotransferase"/>
    <property type="match status" value="1"/>
</dbReference>
<evidence type="ECO:0000256" key="1">
    <source>
        <dbReference type="ARBA" id="ARBA00001933"/>
    </source>
</evidence>
<comment type="pathway">
    <text evidence="5">Amino-acid biosynthesis; L-leucine biosynthesis; L-leucine from 3-methyl-2-oxobutanoate: step 4/4.</text>
</comment>
<evidence type="ECO:0000256" key="14">
    <source>
        <dbReference type="PIRSR" id="PIRSR006468-1"/>
    </source>
</evidence>
<evidence type="ECO:0000256" key="4">
    <source>
        <dbReference type="ARBA" id="ARBA00004931"/>
    </source>
</evidence>
<comment type="pathway">
    <text evidence="4">Amino-acid biosynthesis; L-valine biosynthesis; L-valine from pyruvate: step 4/4.</text>
</comment>